<evidence type="ECO:0000256" key="6">
    <source>
        <dbReference type="PIRSR" id="PIRSR601461-1"/>
    </source>
</evidence>
<dbReference type="PANTHER" id="PTHR47966">
    <property type="entry name" value="BETA-SITE APP-CLEAVING ENZYME, ISOFORM A-RELATED"/>
    <property type="match status" value="1"/>
</dbReference>
<protein>
    <submittedName>
        <fullName evidence="10">Acid protease</fullName>
    </submittedName>
</protein>
<dbReference type="InterPro" id="IPR001461">
    <property type="entry name" value="Aspartic_peptidase_A1"/>
</dbReference>
<comment type="similarity">
    <text evidence="1 8">Belongs to the peptidase A1 family.</text>
</comment>
<evidence type="ECO:0000259" key="9">
    <source>
        <dbReference type="PROSITE" id="PS51767"/>
    </source>
</evidence>
<evidence type="ECO:0000313" key="10">
    <source>
        <dbReference type="EMBL" id="KAF2860368.1"/>
    </source>
</evidence>
<dbReference type="PRINTS" id="PR00792">
    <property type="entry name" value="PEPSIN"/>
</dbReference>
<dbReference type="Pfam" id="PF00026">
    <property type="entry name" value="Asp"/>
    <property type="match status" value="1"/>
</dbReference>
<feature type="active site" evidence="6">
    <location>
        <position position="75"/>
    </location>
</feature>
<dbReference type="CDD" id="cd05474">
    <property type="entry name" value="SAP_like"/>
    <property type="match status" value="1"/>
</dbReference>
<evidence type="ECO:0000313" key="11">
    <source>
        <dbReference type="Proteomes" id="UP000799421"/>
    </source>
</evidence>
<feature type="active site" evidence="6">
    <location>
        <position position="286"/>
    </location>
</feature>
<dbReference type="Proteomes" id="UP000799421">
    <property type="component" value="Unassembled WGS sequence"/>
</dbReference>
<dbReference type="Gene3D" id="2.40.70.10">
    <property type="entry name" value="Acid Proteases"/>
    <property type="match status" value="2"/>
</dbReference>
<dbReference type="PANTHER" id="PTHR47966:SF65">
    <property type="entry name" value="ASPARTIC-TYPE ENDOPEPTIDASE"/>
    <property type="match status" value="1"/>
</dbReference>
<name>A0A6A7C0W7_9PEZI</name>
<dbReference type="GO" id="GO:0004190">
    <property type="term" value="F:aspartic-type endopeptidase activity"/>
    <property type="evidence" value="ECO:0007669"/>
    <property type="project" value="UniProtKB-KW"/>
</dbReference>
<evidence type="ECO:0000256" key="7">
    <source>
        <dbReference type="PIRSR" id="PIRSR601461-2"/>
    </source>
</evidence>
<dbReference type="EMBL" id="MU005982">
    <property type="protein sequence ID" value="KAF2860368.1"/>
    <property type="molecule type" value="Genomic_DNA"/>
</dbReference>
<keyword evidence="11" id="KW-1185">Reference proteome</keyword>
<evidence type="ECO:0000256" key="8">
    <source>
        <dbReference type="RuleBase" id="RU000454"/>
    </source>
</evidence>
<keyword evidence="7" id="KW-1015">Disulfide bond</keyword>
<dbReference type="InterPro" id="IPR001969">
    <property type="entry name" value="Aspartic_peptidase_AS"/>
</dbReference>
<proteinExistence type="inferred from homology"/>
<dbReference type="PROSITE" id="PS00141">
    <property type="entry name" value="ASP_PROTEASE"/>
    <property type="match status" value="1"/>
</dbReference>
<sequence>MLSLLFASAAFALPEISISKRDAHMQKSLMARGVYKRDSSVETNVYNIAPWSAGGAYYANVTVGTPPQDQVVILDTGSSDLYFDASTASSCSGGERGSCRGGTFDHSKSNSYKVVAQSPAFNTSFGDGTTAYGPFGEDVVGIGDLRIKNVQFGLAETVNSTTGYAVGLMGVGYGFNEATDHSYPNIPEVLTLSGAINSRLYSVYLNDDDSTGSILFGGIDKSKYTGDLVTINLLPDARTGTVFQFITTVTDLSATVGGKTSSLFSGGTNTIQAYGNDDQSLPVLLDTGSAAWELPSSYYSRLFKPAFPYIRKDFTCPCSVRNRDDSVTLTIGGAVKITVKARDFITPYYDPETNQAVPDTVDSGDTLCLSMIQPGQSLGTGFMVLGDAILRSMYVVFDLDQGQVSIAQAKLNSTDKPNIVEVPSGPGGVAKAASAKQPSSSQTWSIEPAVQDQTASFSASTAQSTIGTATGTAAVPADAQISGEASSSGSGSSASAERIDWIVFSVSALVGVFVLGGVGSL</sequence>
<dbReference type="InterPro" id="IPR033876">
    <property type="entry name" value="SAP-like"/>
</dbReference>
<feature type="domain" description="Peptidase A1" evidence="9">
    <location>
        <begin position="57"/>
        <end position="407"/>
    </location>
</feature>
<dbReference type="GO" id="GO:0006508">
    <property type="term" value="P:proteolysis"/>
    <property type="evidence" value="ECO:0007669"/>
    <property type="project" value="UniProtKB-KW"/>
</dbReference>
<dbReference type="AlphaFoldDB" id="A0A6A7C0W7"/>
<dbReference type="InterPro" id="IPR021109">
    <property type="entry name" value="Peptidase_aspartic_dom_sf"/>
</dbReference>
<evidence type="ECO:0000256" key="2">
    <source>
        <dbReference type="ARBA" id="ARBA00022670"/>
    </source>
</evidence>
<keyword evidence="4 8" id="KW-0064">Aspartyl protease</keyword>
<evidence type="ECO:0000256" key="1">
    <source>
        <dbReference type="ARBA" id="ARBA00007447"/>
    </source>
</evidence>
<keyword evidence="5 8" id="KW-0378">Hydrolase</keyword>
<dbReference type="PROSITE" id="PS51767">
    <property type="entry name" value="PEPTIDASE_A1"/>
    <property type="match status" value="1"/>
</dbReference>
<accession>A0A6A7C0W7</accession>
<dbReference type="OrthoDB" id="771136at2759"/>
<reference evidence="10" key="1">
    <citation type="journal article" date="2020" name="Stud. Mycol.">
        <title>101 Dothideomycetes genomes: a test case for predicting lifestyles and emergence of pathogens.</title>
        <authorList>
            <person name="Haridas S."/>
            <person name="Albert R."/>
            <person name="Binder M."/>
            <person name="Bloem J."/>
            <person name="Labutti K."/>
            <person name="Salamov A."/>
            <person name="Andreopoulos B."/>
            <person name="Baker S."/>
            <person name="Barry K."/>
            <person name="Bills G."/>
            <person name="Bluhm B."/>
            <person name="Cannon C."/>
            <person name="Castanera R."/>
            <person name="Culley D."/>
            <person name="Daum C."/>
            <person name="Ezra D."/>
            <person name="Gonzalez J."/>
            <person name="Henrissat B."/>
            <person name="Kuo A."/>
            <person name="Liang C."/>
            <person name="Lipzen A."/>
            <person name="Lutzoni F."/>
            <person name="Magnuson J."/>
            <person name="Mondo S."/>
            <person name="Nolan M."/>
            <person name="Ohm R."/>
            <person name="Pangilinan J."/>
            <person name="Park H.-J."/>
            <person name="Ramirez L."/>
            <person name="Alfaro M."/>
            <person name="Sun H."/>
            <person name="Tritt A."/>
            <person name="Yoshinaga Y."/>
            <person name="Zwiers L.-H."/>
            <person name="Turgeon B."/>
            <person name="Goodwin S."/>
            <person name="Spatafora J."/>
            <person name="Crous P."/>
            <person name="Grigoriev I."/>
        </authorList>
    </citation>
    <scope>NUCLEOTIDE SEQUENCE</scope>
    <source>
        <strain evidence="10">CBS 480.64</strain>
    </source>
</reference>
<dbReference type="InterPro" id="IPR033121">
    <property type="entry name" value="PEPTIDASE_A1"/>
</dbReference>
<evidence type="ECO:0000256" key="5">
    <source>
        <dbReference type="ARBA" id="ARBA00022801"/>
    </source>
</evidence>
<keyword evidence="2 8" id="KW-0645">Protease</keyword>
<keyword evidence="3" id="KW-0732">Signal</keyword>
<feature type="disulfide bond" evidence="7">
    <location>
        <begin position="318"/>
        <end position="368"/>
    </location>
</feature>
<evidence type="ECO:0000256" key="3">
    <source>
        <dbReference type="ARBA" id="ARBA00022729"/>
    </source>
</evidence>
<organism evidence="10 11">
    <name type="scientific">Piedraia hortae CBS 480.64</name>
    <dbReference type="NCBI Taxonomy" id="1314780"/>
    <lineage>
        <taxon>Eukaryota</taxon>
        <taxon>Fungi</taxon>
        <taxon>Dikarya</taxon>
        <taxon>Ascomycota</taxon>
        <taxon>Pezizomycotina</taxon>
        <taxon>Dothideomycetes</taxon>
        <taxon>Dothideomycetidae</taxon>
        <taxon>Capnodiales</taxon>
        <taxon>Piedraiaceae</taxon>
        <taxon>Piedraia</taxon>
    </lineage>
</organism>
<dbReference type="SUPFAM" id="SSF50630">
    <property type="entry name" value="Acid proteases"/>
    <property type="match status" value="1"/>
</dbReference>
<evidence type="ECO:0000256" key="4">
    <source>
        <dbReference type="ARBA" id="ARBA00022750"/>
    </source>
</evidence>
<gene>
    <name evidence="10" type="ORF">K470DRAFT_282098</name>
</gene>